<dbReference type="AlphaFoldDB" id="A0A2N8T722"/>
<dbReference type="InterPro" id="IPR022016">
    <property type="entry name" value="DUF3597"/>
</dbReference>
<dbReference type="RefSeq" id="WP_102893482.1">
    <property type="nucleotide sequence ID" value="NZ_JAMOHU010000001.1"/>
</dbReference>
<feature type="domain" description="DUF3597" evidence="1">
    <location>
        <begin position="3"/>
        <end position="149"/>
    </location>
</feature>
<evidence type="ECO:0000313" key="2">
    <source>
        <dbReference type="EMBL" id="PNG10516.1"/>
    </source>
</evidence>
<evidence type="ECO:0000313" key="3">
    <source>
        <dbReference type="Proteomes" id="UP000236023"/>
    </source>
</evidence>
<proteinExistence type="predicted"/>
<accession>A0A2N8T722</accession>
<dbReference type="Pfam" id="PF12200">
    <property type="entry name" value="DUF3597"/>
    <property type="match status" value="1"/>
</dbReference>
<reference evidence="2 3" key="1">
    <citation type="submission" date="2018-01" db="EMBL/GenBank/DDBJ databases">
        <title>Denitrification phenotypes of diverse strains of Pseudomonas stutzeri.</title>
        <authorList>
            <person name="Milligan D.A."/>
            <person name="Bergaust L."/>
            <person name="Bakken L.R."/>
            <person name="Frostegard A."/>
        </authorList>
    </citation>
    <scope>NUCLEOTIDE SEQUENCE [LARGE SCALE GENOMIC DNA]</scope>
    <source>
        <strain evidence="2 3">24a75</strain>
    </source>
</reference>
<comment type="caution">
    <text evidence="2">The sequence shown here is derived from an EMBL/GenBank/DDBJ whole genome shotgun (WGS) entry which is preliminary data.</text>
</comment>
<name>A0A2N8T722_STUST</name>
<sequence>MGLFDSIKAKLGFGDVSNEAQTKADVPPADARLSNAEGVTLSNDRPSATANETLAPNMDLNRSAATARGVDVVAQLEAKAAQYPEALNWRASIVDLLKLLSLDSSLESRRQLATELGCPPERMADTAQMNMWLHREVMRKLAEHGGTIPPELLA</sequence>
<dbReference type="SUPFAM" id="SSF158634">
    <property type="entry name" value="RPA2825-like"/>
    <property type="match status" value="1"/>
</dbReference>
<organism evidence="2 3">
    <name type="scientific">Stutzerimonas stutzeri</name>
    <name type="common">Pseudomonas stutzeri</name>
    <dbReference type="NCBI Taxonomy" id="316"/>
    <lineage>
        <taxon>Bacteria</taxon>
        <taxon>Pseudomonadati</taxon>
        <taxon>Pseudomonadota</taxon>
        <taxon>Gammaproteobacteria</taxon>
        <taxon>Pseudomonadales</taxon>
        <taxon>Pseudomonadaceae</taxon>
        <taxon>Stutzerimonas</taxon>
    </lineage>
</organism>
<dbReference type="EMBL" id="POUT01000002">
    <property type="protein sequence ID" value="PNG10516.1"/>
    <property type="molecule type" value="Genomic_DNA"/>
</dbReference>
<gene>
    <name evidence="2" type="ORF">CXK94_04700</name>
</gene>
<protein>
    <submittedName>
        <fullName evidence="2">Oxidoreductase</fullName>
    </submittedName>
</protein>
<dbReference type="Proteomes" id="UP000236023">
    <property type="component" value="Unassembled WGS sequence"/>
</dbReference>
<evidence type="ECO:0000259" key="1">
    <source>
        <dbReference type="Pfam" id="PF12200"/>
    </source>
</evidence>